<accession>A0A9C9JZ50</accession>
<comment type="caution">
    <text evidence="2">The sequence shown here is derived from an EMBL/GenBank/DDBJ whole genome shotgun (WGS) entry which is preliminary data.</text>
</comment>
<dbReference type="InterPro" id="IPR015943">
    <property type="entry name" value="WD40/YVTN_repeat-like_dom_sf"/>
</dbReference>
<evidence type="ECO:0008006" key="4">
    <source>
        <dbReference type="Google" id="ProtNLM"/>
    </source>
</evidence>
<keyword evidence="1" id="KW-1133">Transmembrane helix</keyword>
<evidence type="ECO:0000313" key="3">
    <source>
        <dbReference type="Proteomes" id="UP000885826"/>
    </source>
</evidence>
<dbReference type="SUPFAM" id="SSF50969">
    <property type="entry name" value="YVTN repeat-like/Quinoprotein amine dehydrogenase"/>
    <property type="match status" value="1"/>
</dbReference>
<feature type="transmembrane region" description="Helical" evidence="1">
    <location>
        <begin position="16"/>
        <end position="33"/>
    </location>
</feature>
<evidence type="ECO:0000256" key="1">
    <source>
        <dbReference type="SAM" id="Phobius"/>
    </source>
</evidence>
<dbReference type="InterPro" id="IPR011044">
    <property type="entry name" value="Quino_amine_DH_bsu"/>
</dbReference>
<dbReference type="Gene3D" id="2.130.10.10">
    <property type="entry name" value="YVTN repeat-like/Quinoprotein amine dehydrogenase"/>
    <property type="match status" value="1"/>
</dbReference>
<dbReference type="SUPFAM" id="SSF69304">
    <property type="entry name" value="Tricorn protease N-terminal domain"/>
    <property type="match status" value="1"/>
</dbReference>
<dbReference type="AlphaFoldDB" id="A0A9C9JZ50"/>
<proteinExistence type="predicted"/>
<reference evidence="2" key="1">
    <citation type="journal article" date="2020" name="mSystems">
        <title>Genome- and Community-Level Interaction Insights into Carbon Utilization and Element Cycling Functions of Hydrothermarchaeota in Hydrothermal Sediment.</title>
        <authorList>
            <person name="Zhou Z."/>
            <person name="Liu Y."/>
            <person name="Xu W."/>
            <person name="Pan J."/>
            <person name="Luo Z.H."/>
            <person name="Li M."/>
        </authorList>
    </citation>
    <scope>NUCLEOTIDE SEQUENCE</scope>
    <source>
        <strain evidence="2">HyVt-388</strain>
    </source>
</reference>
<gene>
    <name evidence="2" type="ORF">ENI34_00120</name>
</gene>
<dbReference type="Proteomes" id="UP000885826">
    <property type="component" value="Unassembled WGS sequence"/>
</dbReference>
<keyword evidence="1" id="KW-0812">Transmembrane</keyword>
<organism evidence="2 3">
    <name type="scientific">candidate division WOR-3 bacterium</name>
    <dbReference type="NCBI Taxonomy" id="2052148"/>
    <lineage>
        <taxon>Bacteria</taxon>
        <taxon>Bacteria division WOR-3</taxon>
    </lineage>
</organism>
<evidence type="ECO:0000313" key="2">
    <source>
        <dbReference type="EMBL" id="HEC77530.1"/>
    </source>
</evidence>
<keyword evidence="1" id="KW-0472">Membrane</keyword>
<name>A0A9C9JZ50_UNCW3</name>
<dbReference type="EMBL" id="DRIG01000002">
    <property type="protein sequence ID" value="HEC77530.1"/>
    <property type="molecule type" value="Genomic_DNA"/>
</dbReference>
<sequence length="497" mass="58103">MPLIIYYRKNSSKTKIMINLLFCCVLFSLDIVPQNVLWDHYTIIPPLGEVKSIVASPLSLLVISDNNLLVFEKYSLKLKKTLHFNDQNIYLLAYDRYSNEFWILGEKSIIRLTMPTYTLREYPVPEQAERLGVSRNYLYLDGVKNFSFDKRNGVTSLIQVFPEGIEWYKKTGDADIKKYPYLTPYYYFDEAEETQTPFARFRITALYDDGMDIYVGTRGYGILKYNKISWQKKRIIYGPLDLHIRQVKKFDDKVYFVSHLGLSFFTAGTDEWHYHRFVRGINNILLSNKELIITLGGEISRIDKGMTFTISTLTTDVLCLSADETSFYIGTSTGLYKLYKGTNDPMQFGPEGYPIYCVLPADGQIYAGGEFGFYRYDRDKKKWNKELNFGVKEIVQIKDVLYLLSTNNQLIKYRQEEDTDTNWVLLPYFNIYDIDSDDEVLYCATFAGIYYYEPDTELYKVIYNLPRIKYDYVFVTGKNIISVSDSAIYSLPIEYRD</sequence>
<protein>
    <recommendedName>
        <fullName evidence="4">WD40 repeat domain-containing protein</fullName>
    </recommendedName>
</protein>